<comment type="subcellular location">
    <subcellularLocation>
        <location evidence="2">Secreted</location>
    </subcellularLocation>
</comment>
<feature type="domain" description="SD-repeat containing protein B" evidence="7">
    <location>
        <begin position="167"/>
        <end position="283"/>
    </location>
</feature>
<dbReference type="InterPro" id="IPR013783">
    <property type="entry name" value="Ig-like_fold"/>
</dbReference>
<dbReference type="InterPro" id="IPR018511">
    <property type="entry name" value="Hemolysin-typ_Ca-bd_CS"/>
</dbReference>
<dbReference type="RefSeq" id="WP_092053903.1">
    <property type="nucleotide sequence ID" value="NZ_FOQD01000016.1"/>
</dbReference>
<evidence type="ECO:0000313" key="9">
    <source>
        <dbReference type="Proteomes" id="UP000199518"/>
    </source>
</evidence>
<dbReference type="GO" id="GO:0005615">
    <property type="term" value="C:extracellular space"/>
    <property type="evidence" value="ECO:0007669"/>
    <property type="project" value="InterPro"/>
</dbReference>
<dbReference type="PRINTS" id="PR00313">
    <property type="entry name" value="CABNDNGRPT"/>
</dbReference>
<keyword evidence="3" id="KW-0964">Secreted</keyword>
<dbReference type="STRING" id="1576369.SAMN05421753_11654"/>
<dbReference type="SUPFAM" id="SSF117074">
    <property type="entry name" value="Hypothetical protein PA1324"/>
    <property type="match status" value="3"/>
</dbReference>
<sequence length="1621" mass="168692">MRWFWNRFRVRRTAVRSHKLRGTRSFVRRRDLIEQLEVRALLSSVSGRLFVDADHDGIQGGTEGGLYNQTIYLNGPQFLIGHTDAQGYYSFQGLAAGNYSIQFFSPSNYIFTAQGVGPEATDSDVGGGAYYLSGYGSYGGAAAFTLTAGENLQLDAGIYVGSVVEAFVWNDANRNGLQDGLPDEAGIQYASVRLYYSPDGIQGNGDDREIGTSTSTDANGLARFDGLNPGNYYLDFTVPAGLALTVPDAGDDLLDSDFDPTTDKSGMFTLGPGESQYDVDAGLVTGNTVGDRVWNDQDRDGIQDAEEVGVIGARIQVYRTTDATIGNGDDQFVEERVSLYNGYYQTSNLAPGNYYLKFFTPSGYVNTIPNAGGDAQDSDQDPDTGLTGIFSVINGQPDTTRDFGVYQKEDIILHEVTALGSSLQVTYEIAAYPVAAFDIGFYVSTDRRFDGFGVDSFLDYVSISAPADLSVGVHVKTFALGSSLQGDNIVSLPGAGLTDVNGDYYILGVADDTVAIDEADNDPFNDDNTTSLVGLYHLVGGAVYVHGAEGIDAVSTSGSSPLTISFNGVDYSYPAADITQLQVRSHSGDDVVSLVSGNKVAIVFGGDGGDQISGGAQSDTLDGGSGNDSINGRGGADALIGGIGDDAYLFDTDSGLGSDTITDVGGVDTLDFSGTTTKSVTVDLAISGSQVINSNLSLTLGATTPVENVIGGALSDMLLGNSASNRIAGLGGDDLLQGRGSDDTYAFDTDSPLGSDTITEIAGQGSDWLDFSATSTKGISINLALISMQVVNANLSLSVGNDMENVIGGELADIITGNGLNNWLMGKAGDDWYLFDTDLSLGSDIIQDDSGVDTLDFRQTLSRNVSINLSQVGNQVVNSGLTLNLTSEVGIENVYGGQRNDTIQGNSQGNYLAGEAGNDRYLFDADGELGSDVVDEGTDKGIDTFDFSKTTLRAVTVDLGTTALQKVDAYLKLSLTSGSVIENLIGGSKNDTLRGNVLNNEITGRGGNDLMVGRTGNDSYLFDTDQALGSDTIDESAGGVDTLNFSTTTTRNVWVDLSLPGLQVVNAGLSLTLSSRATLENIIGGQLHDTLIGNAKDNVITGLDGDDLMVGAAGNDTYVFDADLHLGNDTIDETGGGSGDTLDFTSTSTLGIVLDLSLTSLQTLNVNHTLTLTTNDGVENVLGTGQADQIGGNSRANQFTGGDGDDMLSGGAGNDRYLFDADGPQGQDTLNDASGIDTLDFSATTSIGITIDLRMITLQTINQYLKLNLSGAKTFENVVGTSQADHIFANAGSNVLDGGAGSDTYSFVANSASGVDQILDSSGAEDTLDFSLTTVGLTLNLSLTANQVVNAFLTLQLSNGDAIENVIGGQGNDNLTGNSAGNEITGLAGDDTLAGSGGDDTYFFDCDTSLGTDTLVENAGGGTDLLDFSQTSSLAIQLDLQQTAMQTVNSNLKLVLSSGSGFENVDGGSRGDVLLGNSLANVLNGLDGNDILSGRGGADSLIGGSAKNLLCGGADGDILTGASSGDLLVGGTTQFDADTTALKALLSEWARTDLTYEQRIAHLQSASGGNNGSTVLNLATVFNDGIQDILTGNGDRDWFFSSINDLVLDLNNGGAETVVNP</sequence>
<evidence type="ECO:0000259" key="7">
    <source>
        <dbReference type="Pfam" id="PF17210"/>
    </source>
</evidence>
<dbReference type="InterPro" id="IPR001343">
    <property type="entry name" value="Hemolysn_Ca-bd"/>
</dbReference>
<keyword evidence="4" id="KW-0732">Signal</keyword>
<dbReference type="EMBL" id="FOQD01000016">
    <property type="protein sequence ID" value="SFJ17171.1"/>
    <property type="molecule type" value="Genomic_DNA"/>
</dbReference>
<dbReference type="Pfam" id="PF08548">
    <property type="entry name" value="Peptidase_M10_C"/>
    <property type="match status" value="1"/>
</dbReference>
<evidence type="ECO:0000256" key="4">
    <source>
        <dbReference type="ARBA" id="ARBA00022729"/>
    </source>
</evidence>
<keyword evidence="5" id="KW-0677">Repeat</keyword>
<dbReference type="InterPro" id="IPR051417">
    <property type="entry name" value="SDr/BOS_complex"/>
</dbReference>
<evidence type="ECO:0000256" key="5">
    <source>
        <dbReference type="ARBA" id="ARBA00022737"/>
    </source>
</evidence>
<dbReference type="Gene3D" id="2.150.10.10">
    <property type="entry name" value="Serralysin-like metalloprotease, C-terminal"/>
    <property type="match status" value="6"/>
</dbReference>
<organism evidence="8 9">
    <name type="scientific">Planctomicrobium piriforme</name>
    <dbReference type="NCBI Taxonomy" id="1576369"/>
    <lineage>
        <taxon>Bacteria</taxon>
        <taxon>Pseudomonadati</taxon>
        <taxon>Planctomycetota</taxon>
        <taxon>Planctomycetia</taxon>
        <taxon>Planctomycetales</taxon>
        <taxon>Planctomycetaceae</taxon>
        <taxon>Planctomicrobium</taxon>
    </lineage>
</organism>
<evidence type="ECO:0000256" key="2">
    <source>
        <dbReference type="ARBA" id="ARBA00004613"/>
    </source>
</evidence>
<dbReference type="InterPro" id="IPR011049">
    <property type="entry name" value="Serralysin-like_metalloprot_C"/>
</dbReference>
<evidence type="ECO:0000259" key="6">
    <source>
        <dbReference type="Pfam" id="PF08548"/>
    </source>
</evidence>
<name>A0A1I3P6Z5_9PLAN</name>
<dbReference type="SUPFAM" id="SSF51120">
    <property type="entry name" value="beta-Roll"/>
    <property type="match status" value="8"/>
</dbReference>
<dbReference type="PANTHER" id="PTHR23303:SF15">
    <property type="entry name" value="COLOSSIN-A"/>
    <property type="match status" value="1"/>
</dbReference>
<dbReference type="Pfam" id="PF00353">
    <property type="entry name" value="HemolysinCabind"/>
    <property type="match status" value="9"/>
</dbReference>
<comment type="cofactor">
    <cofactor evidence="1">
        <name>Ca(2+)</name>
        <dbReference type="ChEBI" id="CHEBI:29108"/>
    </cofactor>
</comment>
<dbReference type="Proteomes" id="UP000199518">
    <property type="component" value="Unassembled WGS sequence"/>
</dbReference>
<dbReference type="PANTHER" id="PTHR23303">
    <property type="entry name" value="CARBOXYPEPTIDASE REGULATORY REGION-CONTAINING"/>
    <property type="match status" value="1"/>
</dbReference>
<evidence type="ECO:0000256" key="3">
    <source>
        <dbReference type="ARBA" id="ARBA00022525"/>
    </source>
</evidence>
<dbReference type="OrthoDB" id="2806980at2"/>
<evidence type="ECO:0000256" key="1">
    <source>
        <dbReference type="ARBA" id="ARBA00001913"/>
    </source>
</evidence>
<reference evidence="9" key="1">
    <citation type="submission" date="2016-10" db="EMBL/GenBank/DDBJ databases">
        <authorList>
            <person name="Varghese N."/>
            <person name="Submissions S."/>
        </authorList>
    </citation>
    <scope>NUCLEOTIDE SEQUENCE [LARGE SCALE GENOMIC DNA]</scope>
    <source>
        <strain evidence="9">DSM 26348</strain>
    </source>
</reference>
<dbReference type="InterPro" id="IPR033764">
    <property type="entry name" value="Sdr_B"/>
</dbReference>
<protein>
    <submittedName>
        <fullName evidence="8">Peptidase M10 serralysin C terminal</fullName>
    </submittedName>
</protein>
<dbReference type="Gene3D" id="2.60.40.10">
    <property type="entry name" value="Immunoglobulins"/>
    <property type="match status" value="3"/>
</dbReference>
<feature type="domain" description="SD-repeat containing protein B" evidence="7">
    <location>
        <begin position="48"/>
        <end position="126"/>
    </location>
</feature>
<accession>A0A1I3P6Z5</accession>
<evidence type="ECO:0000313" key="8">
    <source>
        <dbReference type="EMBL" id="SFJ17171.1"/>
    </source>
</evidence>
<gene>
    <name evidence="8" type="ORF">SAMN05421753_11654</name>
</gene>
<dbReference type="InterPro" id="IPR013858">
    <property type="entry name" value="Peptidase_M10B_C"/>
</dbReference>
<feature type="domain" description="Peptidase M10 serralysin C-terminal" evidence="6">
    <location>
        <begin position="661"/>
        <end position="777"/>
    </location>
</feature>
<proteinExistence type="predicted"/>
<dbReference type="PROSITE" id="PS00330">
    <property type="entry name" value="HEMOLYSIN_CALCIUM"/>
    <property type="match status" value="1"/>
</dbReference>
<feature type="domain" description="SD-repeat containing protein B" evidence="7">
    <location>
        <begin position="288"/>
        <end position="405"/>
    </location>
</feature>
<keyword evidence="9" id="KW-1185">Reference proteome</keyword>
<dbReference type="GO" id="GO:0005509">
    <property type="term" value="F:calcium ion binding"/>
    <property type="evidence" value="ECO:0007669"/>
    <property type="project" value="InterPro"/>
</dbReference>
<dbReference type="Pfam" id="PF17210">
    <property type="entry name" value="SdrD_B"/>
    <property type="match status" value="3"/>
</dbReference>